<keyword evidence="7 9" id="KW-0030">Aminoacyl-tRNA synthetase</keyword>
<dbReference type="PRINTS" id="PR01039">
    <property type="entry name" value="TRNASYNTHTRP"/>
</dbReference>
<keyword evidence="5 9" id="KW-0067">ATP-binding</keyword>
<reference evidence="10 11" key="1">
    <citation type="submission" date="2021-02" db="EMBL/GenBank/DDBJ databases">
        <title>Variation within the Batrachochytrium salamandrivorans European outbreak.</title>
        <authorList>
            <person name="Kelly M."/>
            <person name="Pasmans F."/>
            <person name="Shea T.P."/>
            <person name="Munoz J.F."/>
            <person name="Carranza S."/>
            <person name="Cuomo C.A."/>
            <person name="Martel A."/>
        </authorList>
    </citation>
    <scope>NUCLEOTIDE SEQUENCE [LARGE SCALE GENOMIC DNA]</scope>
    <source>
        <strain evidence="10 11">AMFP18/2</strain>
    </source>
</reference>
<evidence type="ECO:0000256" key="4">
    <source>
        <dbReference type="ARBA" id="ARBA00022741"/>
    </source>
</evidence>
<keyword evidence="3 9" id="KW-0436">Ligase</keyword>
<dbReference type="EMBL" id="JAFCIX010000392">
    <property type="protein sequence ID" value="KAH6591983.1"/>
    <property type="molecule type" value="Genomic_DNA"/>
</dbReference>
<dbReference type="Proteomes" id="UP001648503">
    <property type="component" value="Unassembled WGS sequence"/>
</dbReference>
<dbReference type="Gene3D" id="1.10.240.10">
    <property type="entry name" value="Tyrosyl-Transfer RNA Synthetase"/>
    <property type="match status" value="1"/>
</dbReference>
<protein>
    <recommendedName>
        <fullName evidence="2">tryptophan--tRNA ligase</fullName>
        <ecNumber evidence="2">6.1.1.2</ecNumber>
    </recommendedName>
    <alternativeName>
        <fullName evidence="8">Tryptophanyl-tRNA synthetase</fullName>
    </alternativeName>
</protein>
<dbReference type="PANTHER" id="PTHR43766">
    <property type="entry name" value="TRYPTOPHAN--TRNA LIGASE, MITOCHONDRIAL"/>
    <property type="match status" value="1"/>
</dbReference>
<evidence type="ECO:0000256" key="3">
    <source>
        <dbReference type="ARBA" id="ARBA00022598"/>
    </source>
</evidence>
<sequence length="479" mass="52639">MQALSRRGCQGRYRGRLAQRPCWLFNPVRCLQYTTGETKSKTSDASSVLDKTDSLSNAPKVFPSCILSGIQPTGIPHIGNYIGALRNWVSLQKREASPEQGGSSSPETSISAPLTQSLSTKAAVPPSVLYMIADLHALTVPQDAAKLRTSVRDLACALLACGICPEASSLFRQSRVHQHTELGWLLFCRTPVSWVSRMHQWKTKLHLAPDSDTAMSVSDASHAGTTHLASDISAMASVTQGDRADHGDNNSSELSSNLNVGLLSYPILQAADILLYRATHVPVGDDQAQHLNLSTMIARSFNSHYNKNVFSIPQSIIPSTGKRIMSLRSPTSKMSKSDPVEQARINIDDSADQIRSKIRRATTDSLRGISYSPKDRPGVTNLLHMWMALETSTGIQWSHLDEDQLMAEVIKQFGSHSNEAFKAVVTDVLVQHLGPIHSEIIRLRKDPAYLDRVLEKGEMEASLRAERTMKVVRRTVGLL</sequence>
<dbReference type="InterPro" id="IPR002305">
    <property type="entry name" value="aa-tRNA-synth_Ic"/>
</dbReference>
<dbReference type="InterPro" id="IPR001412">
    <property type="entry name" value="aa-tRNA-synth_I_CS"/>
</dbReference>
<evidence type="ECO:0000256" key="6">
    <source>
        <dbReference type="ARBA" id="ARBA00022917"/>
    </source>
</evidence>
<gene>
    <name evidence="10" type="ORF">BASA50_008382</name>
</gene>
<dbReference type="Gene3D" id="3.40.50.620">
    <property type="entry name" value="HUPs"/>
    <property type="match status" value="2"/>
</dbReference>
<dbReference type="EC" id="6.1.1.2" evidence="2"/>
<evidence type="ECO:0000313" key="10">
    <source>
        <dbReference type="EMBL" id="KAH6591983.1"/>
    </source>
</evidence>
<organism evidence="10 11">
    <name type="scientific">Batrachochytrium salamandrivorans</name>
    <dbReference type="NCBI Taxonomy" id="1357716"/>
    <lineage>
        <taxon>Eukaryota</taxon>
        <taxon>Fungi</taxon>
        <taxon>Fungi incertae sedis</taxon>
        <taxon>Chytridiomycota</taxon>
        <taxon>Chytridiomycota incertae sedis</taxon>
        <taxon>Chytridiomycetes</taxon>
        <taxon>Rhizophydiales</taxon>
        <taxon>Rhizophydiales incertae sedis</taxon>
        <taxon>Batrachochytrium</taxon>
    </lineage>
</organism>
<dbReference type="Pfam" id="PF00579">
    <property type="entry name" value="tRNA-synt_1b"/>
    <property type="match status" value="3"/>
</dbReference>
<name>A0ABQ8F4F3_9FUNG</name>
<comment type="caution">
    <text evidence="10">The sequence shown here is derived from an EMBL/GenBank/DDBJ whole genome shotgun (WGS) entry which is preliminary data.</text>
</comment>
<evidence type="ECO:0000256" key="2">
    <source>
        <dbReference type="ARBA" id="ARBA00013161"/>
    </source>
</evidence>
<keyword evidence="11" id="KW-1185">Reference proteome</keyword>
<evidence type="ECO:0000256" key="1">
    <source>
        <dbReference type="ARBA" id="ARBA00005594"/>
    </source>
</evidence>
<dbReference type="PANTHER" id="PTHR43766:SF1">
    <property type="entry name" value="TRYPTOPHAN--TRNA LIGASE, MITOCHONDRIAL"/>
    <property type="match status" value="1"/>
</dbReference>
<dbReference type="InterPro" id="IPR050203">
    <property type="entry name" value="Trp-tRNA_synthetase"/>
</dbReference>
<evidence type="ECO:0000256" key="5">
    <source>
        <dbReference type="ARBA" id="ARBA00022840"/>
    </source>
</evidence>
<comment type="similarity">
    <text evidence="1 9">Belongs to the class-I aminoacyl-tRNA synthetase family.</text>
</comment>
<proteinExistence type="inferred from homology"/>
<dbReference type="InterPro" id="IPR002306">
    <property type="entry name" value="Trp-tRNA-ligase"/>
</dbReference>
<dbReference type="InterPro" id="IPR014729">
    <property type="entry name" value="Rossmann-like_a/b/a_fold"/>
</dbReference>
<dbReference type="SUPFAM" id="SSF52374">
    <property type="entry name" value="Nucleotidylyl transferase"/>
    <property type="match status" value="2"/>
</dbReference>
<evidence type="ECO:0000256" key="9">
    <source>
        <dbReference type="RuleBase" id="RU363036"/>
    </source>
</evidence>
<dbReference type="PROSITE" id="PS00178">
    <property type="entry name" value="AA_TRNA_LIGASE_I"/>
    <property type="match status" value="1"/>
</dbReference>
<evidence type="ECO:0000256" key="8">
    <source>
        <dbReference type="ARBA" id="ARBA00030268"/>
    </source>
</evidence>
<dbReference type="CDD" id="cd00806">
    <property type="entry name" value="TrpRS_core"/>
    <property type="match status" value="1"/>
</dbReference>
<dbReference type="NCBIfam" id="TIGR00233">
    <property type="entry name" value="trpS"/>
    <property type="match status" value="1"/>
</dbReference>
<accession>A0ABQ8F4F3</accession>
<keyword evidence="4 9" id="KW-0547">Nucleotide-binding</keyword>
<evidence type="ECO:0000256" key="7">
    <source>
        <dbReference type="ARBA" id="ARBA00023146"/>
    </source>
</evidence>
<keyword evidence="6 9" id="KW-0648">Protein biosynthesis</keyword>
<evidence type="ECO:0000313" key="11">
    <source>
        <dbReference type="Proteomes" id="UP001648503"/>
    </source>
</evidence>